<evidence type="ECO:0000313" key="3">
    <source>
        <dbReference type="EMBL" id="SFO16884.1"/>
    </source>
</evidence>
<evidence type="ECO:0000313" key="4">
    <source>
        <dbReference type="Proteomes" id="UP000183642"/>
    </source>
</evidence>
<gene>
    <name evidence="3" type="ORF">SAMN05660359_01725</name>
</gene>
<keyword evidence="1" id="KW-1133">Transmembrane helix</keyword>
<sequence>MHTRPVLTTGAVAALAAVAALTLLPAGSGGWEWGSPAVEVRWYLTGLDSRRTVLQLLGNLLLLTPLAAVAVLRWPVLRRPALLVPAALAAGAAIETLQWVLPLGRVVSPVDAVLNTAGAVLVGLLVGGLSGVRTRHHGPPPGVGSRA</sequence>
<feature type="transmembrane region" description="Helical" evidence="1">
    <location>
        <begin position="53"/>
        <end position="74"/>
    </location>
</feature>
<accession>A0A1I5EZE0</accession>
<dbReference type="Pfam" id="PF04892">
    <property type="entry name" value="VanZ"/>
    <property type="match status" value="1"/>
</dbReference>
<keyword evidence="1" id="KW-0472">Membrane</keyword>
<keyword evidence="1" id="KW-0812">Transmembrane</keyword>
<dbReference type="Proteomes" id="UP000183642">
    <property type="component" value="Unassembled WGS sequence"/>
</dbReference>
<organism evidence="3 4">
    <name type="scientific">Geodermatophilus obscurus</name>
    <dbReference type="NCBI Taxonomy" id="1861"/>
    <lineage>
        <taxon>Bacteria</taxon>
        <taxon>Bacillati</taxon>
        <taxon>Actinomycetota</taxon>
        <taxon>Actinomycetes</taxon>
        <taxon>Geodermatophilales</taxon>
        <taxon>Geodermatophilaceae</taxon>
        <taxon>Geodermatophilus</taxon>
    </lineage>
</organism>
<feature type="transmembrane region" description="Helical" evidence="1">
    <location>
        <begin position="81"/>
        <end position="101"/>
    </location>
</feature>
<protein>
    <submittedName>
        <fullName evidence="3">VanZ like family protein</fullName>
    </submittedName>
</protein>
<reference evidence="4" key="1">
    <citation type="submission" date="2016-10" db="EMBL/GenBank/DDBJ databases">
        <authorList>
            <person name="Varghese N."/>
            <person name="Submissions S."/>
        </authorList>
    </citation>
    <scope>NUCLEOTIDE SEQUENCE [LARGE SCALE GENOMIC DNA]</scope>
    <source>
        <strain evidence="4">DSM 43161</strain>
    </source>
</reference>
<dbReference type="AlphaFoldDB" id="A0A1I5EZE0"/>
<feature type="domain" description="VanZ-like" evidence="2">
    <location>
        <begin position="14"/>
        <end position="123"/>
    </location>
</feature>
<keyword evidence="4" id="KW-1185">Reference proteome</keyword>
<evidence type="ECO:0000256" key="1">
    <source>
        <dbReference type="SAM" id="Phobius"/>
    </source>
</evidence>
<proteinExistence type="predicted"/>
<dbReference type="EMBL" id="FOWE01000004">
    <property type="protein sequence ID" value="SFO16884.1"/>
    <property type="molecule type" value="Genomic_DNA"/>
</dbReference>
<feature type="transmembrane region" description="Helical" evidence="1">
    <location>
        <begin position="113"/>
        <end position="132"/>
    </location>
</feature>
<name>A0A1I5EZE0_9ACTN</name>
<dbReference type="RefSeq" id="WP_075013144.1">
    <property type="nucleotide sequence ID" value="NZ_FOWE01000004.1"/>
</dbReference>
<evidence type="ECO:0000259" key="2">
    <source>
        <dbReference type="Pfam" id="PF04892"/>
    </source>
</evidence>
<dbReference type="InterPro" id="IPR006976">
    <property type="entry name" value="VanZ-like"/>
</dbReference>